<reference evidence="3" key="1">
    <citation type="submission" date="2018-01" db="EMBL/GenBank/DDBJ databases">
        <authorList>
            <person name="Alioto T."/>
            <person name="Alioto T."/>
        </authorList>
    </citation>
    <scope>NUCLEOTIDE SEQUENCE [LARGE SCALE GENOMIC DNA]</scope>
</reference>
<accession>A0A3B0J4Z4</accession>
<feature type="region of interest" description="Disordered" evidence="1">
    <location>
        <begin position="630"/>
        <end position="668"/>
    </location>
</feature>
<feature type="compositionally biased region" description="Basic and acidic residues" evidence="1">
    <location>
        <begin position="52"/>
        <end position="61"/>
    </location>
</feature>
<dbReference type="Proteomes" id="UP000268350">
    <property type="component" value="Unassembled WGS sequence"/>
</dbReference>
<organism evidence="2 3">
    <name type="scientific">Drosophila guanche</name>
    <name type="common">Fruit fly</name>
    <dbReference type="NCBI Taxonomy" id="7266"/>
    <lineage>
        <taxon>Eukaryota</taxon>
        <taxon>Metazoa</taxon>
        <taxon>Ecdysozoa</taxon>
        <taxon>Arthropoda</taxon>
        <taxon>Hexapoda</taxon>
        <taxon>Insecta</taxon>
        <taxon>Pterygota</taxon>
        <taxon>Neoptera</taxon>
        <taxon>Endopterygota</taxon>
        <taxon>Diptera</taxon>
        <taxon>Brachycera</taxon>
        <taxon>Muscomorpha</taxon>
        <taxon>Ephydroidea</taxon>
        <taxon>Drosophilidae</taxon>
        <taxon>Drosophila</taxon>
        <taxon>Sophophora</taxon>
    </lineage>
</organism>
<dbReference type="STRING" id="7266.A0A3B0J4Z4"/>
<feature type="region of interest" description="Disordered" evidence="1">
    <location>
        <begin position="52"/>
        <end position="110"/>
    </location>
</feature>
<dbReference type="PANTHER" id="PTHR46001:SF3">
    <property type="entry name" value="PROTEIN STILL LIFE, ISOFORM SIF TYPE 1"/>
    <property type="match status" value="1"/>
</dbReference>
<evidence type="ECO:0000313" key="2">
    <source>
        <dbReference type="EMBL" id="SPP76954.1"/>
    </source>
</evidence>
<protein>
    <submittedName>
        <fullName evidence="2">Blast:Protein still life, isoforms C/SIF type 2</fullName>
    </submittedName>
</protein>
<sequence length="852" mass="93551">MEEAVAPPPPRPPSRSQKPTAKEEFDRGVEVEKFYHQINGDIFEITRRVRARDEETMEQKCIRRKGSVRLTEPPSGHSHVRMEQQKPQLPPRRQKSAEEVATMPKSALRQAPEQLEWFDRKAQQRHSARSAEGGQVREETMEWLKLQKTASPAAAAPARTSSGPSEITVLKDELPDWLLDHLPRKRERLPSDAAKGGQSSSSAYAKALSELLKKPLSRQSSGPCEFSLLKTDIVEWLTKMQASGAAKPRRSHHRRNGSGGDAPRSNSQEEAMAPASSHRKRHSLGHSGAVSEEEAAHQKHSQPPDWIAYPLHKLQSLGKQPPPPLPAPNVPSGYAVPSALALAHTPLCQRREERSRERRLRHSASEVVGGGGGGSGGPGPSTAHLERLYAKPHKERYQYVPKAKDPAVSGTGSKRERSRRHQTQRSATVSDMSAQRSGGHKRKSSSAERAPRSPSPGPCTDPDCPLLPICTDPHCRYLECQTQSQAQAPPSRCLTSSVSSVNLARHQQLAQVQLHTVPAHLIGAGGMGSDVPTTPSTTATPPPPPPPQVAAAAGGVERRLVICHECRSCCAPLLSCQNRKCLNAAKCNSLPRCAADFNRLRTQLAQPPTTLDDIEPAPPIMMMDHIEDLEMRPLPSPPSHHHYRSNSQPNTLQRGDSASSGAGGGGIHGASSSMGMSLGWLEPTTSLVQPLPTSYVHHHHGATINGKLMKSASAASLNSRRRRHKTVHFGENLLREVCQNRKLIKTEQVPSGSAPMKANIQMLYNFVEGVLSAWVDDDEDQVRSGAESEPEHGGVVALQPIHRCNRLRYQCIRRVVEEAADLQGTLKLGNSRYRHRHWRSTAKQCNEMFLRK</sequence>
<feature type="non-terminal residue" evidence="2">
    <location>
        <position position="852"/>
    </location>
</feature>
<dbReference type="GO" id="GO:0005085">
    <property type="term" value="F:guanyl-nucleotide exchange factor activity"/>
    <property type="evidence" value="ECO:0007669"/>
    <property type="project" value="InterPro"/>
</dbReference>
<dbReference type="AlphaFoldDB" id="A0A3B0J4Z4"/>
<feature type="compositionally biased region" description="Pro residues" evidence="1">
    <location>
        <begin position="1"/>
        <end position="13"/>
    </location>
</feature>
<evidence type="ECO:0000313" key="3">
    <source>
        <dbReference type="Proteomes" id="UP000268350"/>
    </source>
</evidence>
<dbReference type="OMA" id="WLEPITT"/>
<feature type="compositionally biased region" description="Polar residues" evidence="1">
    <location>
        <begin position="645"/>
        <end position="656"/>
    </location>
</feature>
<keyword evidence="3" id="KW-1185">Reference proteome</keyword>
<evidence type="ECO:0000256" key="1">
    <source>
        <dbReference type="SAM" id="MobiDB-lite"/>
    </source>
</evidence>
<feature type="region of interest" description="Disordered" evidence="1">
    <location>
        <begin position="242"/>
        <end position="304"/>
    </location>
</feature>
<dbReference type="EMBL" id="OUUW01000002">
    <property type="protein sequence ID" value="SPP76954.1"/>
    <property type="molecule type" value="Genomic_DNA"/>
</dbReference>
<feature type="region of interest" description="Disordered" evidence="1">
    <location>
        <begin position="181"/>
        <end position="202"/>
    </location>
</feature>
<feature type="compositionally biased region" description="Basic residues" evidence="1">
    <location>
        <begin position="247"/>
        <end position="256"/>
    </location>
</feature>
<name>A0A3B0J4Z4_DROGU</name>
<dbReference type="InterPro" id="IPR043537">
    <property type="entry name" value="Tiam1/Tiam2/Sif"/>
</dbReference>
<feature type="region of interest" description="Disordered" evidence="1">
    <location>
        <begin position="349"/>
        <end position="463"/>
    </location>
</feature>
<dbReference type="PANTHER" id="PTHR46001">
    <property type="entry name" value="TIAM (MAMMALIAN TUMOR INVASION AND METASTASIS FACTOR) HOMOLOG"/>
    <property type="match status" value="1"/>
</dbReference>
<gene>
    <name evidence="2" type="ORF">DGUA_6G007572</name>
</gene>
<dbReference type="GO" id="GO:0007264">
    <property type="term" value="P:small GTPase-mediated signal transduction"/>
    <property type="evidence" value="ECO:0007669"/>
    <property type="project" value="InterPro"/>
</dbReference>
<feature type="compositionally biased region" description="Gly residues" evidence="1">
    <location>
        <begin position="368"/>
        <end position="379"/>
    </location>
</feature>
<feature type="compositionally biased region" description="Polar residues" evidence="1">
    <location>
        <begin position="424"/>
        <end position="436"/>
    </location>
</feature>
<dbReference type="OrthoDB" id="8059989at2759"/>
<proteinExistence type="predicted"/>
<feature type="region of interest" description="Disordered" evidence="1">
    <location>
        <begin position="1"/>
        <end position="26"/>
    </location>
</feature>
<feature type="region of interest" description="Disordered" evidence="1">
    <location>
        <begin position="529"/>
        <end position="548"/>
    </location>
</feature>